<dbReference type="EMBL" id="CM004388">
    <property type="protein sequence ID" value="OAY58779.1"/>
    <property type="molecule type" value="Genomic_DNA"/>
</dbReference>
<reference evidence="2" key="1">
    <citation type="submission" date="2016-02" db="EMBL/GenBank/DDBJ databases">
        <title>WGS assembly of Manihot esculenta.</title>
        <authorList>
            <person name="Bredeson J.V."/>
            <person name="Prochnik S.E."/>
            <person name="Lyons J.B."/>
            <person name="Schmutz J."/>
            <person name="Grimwood J."/>
            <person name="Vrebalov J."/>
            <person name="Bart R.S."/>
            <person name="Amuge T."/>
            <person name="Ferguson M.E."/>
            <person name="Green R."/>
            <person name="Putnam N."/>
            <person name="Stites J."/>
            <person name="Rounsley S."/>
            <person name="Rokhsar D.S."/>
        </authorList>
    </citation>
    <scope>NUCLEOTIDE SEQUENCE [LARGE SCALE GENOMIC DNA]</scope>
    <source>
        <tissue evidence="2">Leaf</tissue>
    </source>
</reference>
<dbReference type="AlphaFoldDB" id="A0A2C9WIC9"/>
<name>A0A2C9WIC9_MANES</name>
<evidence type="ECO:0000256" key="1">
    <source>
        <dbReference type="SAM" id="MobiDB-lite"/>
    </source>
</evidence>
<evidence type="ECO:0000313" key="2">
    <source>
        <dbReference type="EMBL" id="OAY58779.1"/>
    </source>
</evidence>
<proteinExistence type="predicted"/>
<gene>
    <name evidence="2" type="ORF">MANES_02G206200</name>
</gene>
<feature type="region of interest" description="Disordered" evidence="1">
    <location>
        <begin position="30"/>
        <end position="66"/>
    </location>
</feature>
<protein>
    <submittedName>
        <fullName evidence="2">Uncharacterized protein</fullName>
    </submittedName>
</protein>
<feature type="compositionally biased region" description="Basic and acidic residues" evidence="1">
    <location>
        <begin position="38"/>
        <end position="50"/>
    </location>
</feature>
<sequence length="66" mass="7064">MNLAIEIVSVGKNRISNGISDGLAANTLITETEEPVVENEKNIDTEKQPGEEDVVDANKDSPANEP</sequence>
<accession>A0A2C9WIC9</accession>
<organism evidence="2">
    <name type="scientific">Manihot esculenta</name>
    <name type="common">Cassava</name>
    <name type="synonym">Jatropha manihot</name>
    <dbReference type="NCBI Taxonomy" id="3983"/>
    <lineage>
        <taxon>Eukaryota</taxon>
        <taxon>Viridiplantae</taxon>
        <taxon>Streptophyta</taxon>
        <taxon>Embryophyta</taxon>
        <taxon>Tracheophyta</taxon>
        <taxon>Spermatophyta</taxon>
        <taxon>Magnoliopsida</taxon>
        <taxon>eudicotyledons</taxon>
        <taxon>Gunneridae</taxon>
        <taxon>Pentapetalae</taxon>
        <taxon>rosids</taxon>
        <taxon>fabids</taxon>
        <taxon>Malpighiales</taxon>
        <taxon>Euphorbiaceae</taxon>
        <taxon>Crotonoideae</taxon>
        <taxon>Manihoteae</taxon>
        <taxon>Manihot</taxon>
    </lineage>
</organism>